<gene>
    <name evidence="9" type="primary">tig</name>
</gene>
<dbReference type="Pfam" id="PF05698">
    <property type="entry name" value="Trigger_C"/>
    <property type="match status" value="1"/>
</dbReference>
<dbReference type="AlphaFoldDB" id="S4W4I1"/>
<dbReference type="EMBL" id="KF170421">
    <property type="protein sequence ID" value="AGO87997.1"/>
    <property type="molecule type" value="Genomic_DNA"/>
</dbReference>
<evidence type="ECO:0000256" key="1">
    <source>
        <dbReference type="ARBA" id="ARBA00000971"/>
    </source>
</evidence>
<proteinExistence type="inferred from homology"/>
<evidence type="ECO:0000256" key="6">
    <source>
        <dbReference type="ARBA" id="ARBA00023186"/>
    </source>
</evidence>
<dbReference type="GO" id="GO:0005737">
    <property type="term" value="C:cytoplasm"/>
    <property type="evidence" value="ECO:0007669"/>
    <property type="project" value="UniProtKB-SubCell"/>
</dbReference>
<sequence>MDIKLKELNTFSRELIIDLAWSEIEADFENAIKTFSKKIKLPGFRPGKVPRKVLMGQFQPSIEADFIDKSVNKYYSKALEEEKIIPVNMGSISDVHFHYGEHFKFKVAFEIEPKIKLPKLKKNTLKVEKTKYVTDEEDIDMAIDEVRQGHVEVKTIEDGAKIEDFVICDLQELDDSGLPIIGKKLETRYIKIGQTPFDGANQKNLEGVKPEDKVRVSVPQDEKGTLGTYELSVKNVERQVLPELNEDFVKLVDPMAKNISEYRKKVQEQLEKAYAQRANEAFDQQLTDALIDKTNPEFPPSMAESYLNHMVDDVTKNNQQGQLDKDKVKEAYKPVAERNLKWYLIRNELIRDQSFDVPKNELSDEIERRKEESPNQSKEIDKFFKKPSNRSRLEDDIIEKKILAYLVEFAKIKEVVVNTKDLRKQSDNKP</sequence>
<organism evidence="12">
    <name type="scientific">uncultured bacterium FPPP_13C3</name>
    <dbReference type="NCBI Taxonomy" id="1343845"/>
    <lineage>
        <taxon>Bacteria</taxon>
        <taxon>environmental samples</taxon>
    </lineage>
</organism>
<dbReference type="InterPro" id="IPR008880">
    <property type="entry name" value="Trigger_fac_C"/>
</dbReference>
<evidence type="ECO:0000256" key="7">
    <source>
        <dbReference type="ARBA" id="ARBA00023235"/>
    </source>
</evidence>
<dbReference type="InterPro" id="IPR008881">
    <property type="entry name" value="Trigger_fac_ribosome-bd_bac"/>
</dbReference>
<keyword evidence="5 9" id="KW-0697">Rotamase</keyword>
<keyword evidence="9" id="KW-0132">Cell division</keyword>
<dbReference type="HAMAP" id="MF_00303">
    <property type="entry name" value="Trigger_factor_Tig"/>
    <property type="match status" value="1"/>
</dbReference>
<dbReference type="InterPro" id="IPR005215">
    <property type="entry name" value="Trig_fac"/>
</dbReference>
<dbReference type="PANTHER" id="PTHR30560">
    <property type="entry name" value="TRIGGER FACTOR CHAPERONE AND PEPTIDYL-PROLYL CIS/TRANS ISOMERASE"/>
    <property type="match status" value="1"/>
</dbReference>
<dbReference type="GO" id="GO:0051301">
    <property type="term" value="P:cell division"/>
    <property type="evidence" value="ECO:0007669"/>
    <property type="project" value="UniProtKB-KW"/>
</dbReference>
<evidence type="ECO:0000259" key="10">
    <source>
        <dbReference type="Pfam" id="PF05697"/>
    </source>
</evidence>
<dbReference type="GO" id="GO:0043335">
    <property type="term" value="P:protein unfolding"/>
    <property type="evidence" value="ECO:0007669"/>
    <property type="project" value="TreeGrafter"/>
</dbReference>
<dbReference type="InterPro" id="IPR036611">
    <property type="entry name" value="Trigger_fac_ribosome-bd_sf"/>
</dbReference>
<evidence type="ECO:0000256" key="9">
    <source>
        <dbReference type="HAMAP-Rule" id="MF_00303"/>
    </source>
</evidence>
<dbReference type="GO" id="GO:0043022">
    <property type="term" value="F:ribosome binding"/>
    <property type="evidence" value="ECO:0007669"/>
    <property type="project" value="TreeGrafter"/>
</dbReference>
<evidence type="ECO:0000256" key="2">
    <source>
        <dbReference type="ARBA" id="ARBA00005464"/>
    </source>
</evidence>
<dbReference type="GO" id="GO:0044183">
    <property type="term" value="F:protein folding chaperone"/>
    <property type="evidence" value="ECO:0007669"/>
    <property type="project" value="TreeGrafter"/>
</dbReference>
<dbReference type="SUPFAM" id="SSF109998">
    <property type="entry name" value="Triger factor/SurA peptide-binding domain-like"/>
    <property type="match status" value="1"/>
</dbReference>
<dbReference type="Pfam" id="PF05697">
    <property type="entry name" value="Trigger_N"/>
    <property type="match status" value="1"/>
</dbReference>
<dbReference type="EC" id="5.2.1.8" evidence="3 9"/>
<comment type="subcellular location">
    <subcellularLocation>
        <location evidence="9">Cytoplasm</location>
    </subcellularLocation>
    <text evidence="9">About half TF is bound to the ribosome near the polypeptide exit tunnel while the other half is free in the cytoplasm.</text>
</comment>
<name>S4W4I1_9BACT</name>
<protein>
    <recommendedName>
        <fullName evidence="4 9">Trigger factor</fullName>
        <shortName evidence="9">TF</shortName>
        <ecNumber evidence="3 9">5.2.1.8</ecNumber>
    </recommendedName>
    <alternativeName>
        <fullName evidence="8 9">PPIase</fullName>
    </alternativeName>
</protein>
<comment type="function">
    <text evidence="9">Involved in protein export. Acts as a chaperone by maintaining the newly synthesized protein in an open conformation. Functions as a peptidyl-prolyl cis-trans isomerase.</text>
</comment>
<dbReference type="InterPro" id="IPR037041">
    <property type="entry name" value="Trigger_fac_C_sf"/>
</dbReference>
<reference evidence="12" key="1">
    <citation type="journal article" date="2014" name="ISME J.">
        <title>Genomic properties of Marine Group A bacteria indicate a role in the marine sulfur cycle.</title>
        <authorList>
            <person name="Wright J.J."/>
            <person name="Mewis K."/>
            <person name="Hanson N.W."/>
            <person name="Konwar K.M."/>
            <person name="Maas K.R."/>
            <person name="Hallam S.J."/>
        </authorList>
    </citation>
    <scope>NUCLEOTIDE SEQUENCE</scope>
</reference>
<dbReference type="GO" id="GO:0003755">
    <property type="term" value="F:peptidyl-prolyl cis-trans isomerase activity"/>
    <property type="evidence" value="ECO:0007669"/>
    <property type="project" value="UniProtKB-UniRule"/>
</dbReference>
<evidence type="ECO:0000256" key="5">
    <source>
        <dbReference type="ARBA" id="ARBA00023110"/>
    </source>
</evidence>
<dbReference type="NCBIfam" id="TIGR00115">
    <property type="entry name" value="tig"/>
    <property type="match status" value="1"/>
</dbReference>
<dbReference type="GO" id="GO:0015031">
    <property type="term" value="P:protein transport"/>
    <property type="evidence" value="ECO:0007669"/>
    <property type="project" value="UniProtKB-UniRule"/>
</dbReference>
<keyword evidence="6 9" id="KW-0143">Chaperone</keyword>
<keyword evidence="9" id="KW-0963">Cytoplasm</keyword>
<evidence type="ECO:0000313" key="12">
    <source>
        <dbReference type="EMBL" id="AGO87997.1"/>
    </source>
</evidence>
<evidence type="ECO:0000256" key="4">
    <source>
        <dbReference type="ARBA" id="ARBA00016902"/>
    </source>
</evidence>
<dbReference type="PANTHER" id="PTHR30560:SF3">
    <property type="entry name" value="TRIGGER FACTOR-LIKE PROTEIN TIG, CHLOROPLASTIC"/>
    <property type="match status" value="1"/>
</dbReference>
<comment type="catalytic activity">
    <reaction evidence="1 9">
        <text>[protein]-peptidylproline (omega=180) = [protein]-peptidylproline (omega=0)</text>
        <dbReference type="Rhea" id="RHEA:16237"/>
        <dbReference type="Rhea" id="RHEA-COMP:10747"/>
        <dbReference type="Rhea" id="RHEA-COMP:10748"/>
        <dbReference type="ChEBI" id="CHEBI:83833"/>
        <dbReference type="ChEBI" id="CHEBI:83834"/>
        <dbReference type="EC" id="5.2.1.8"/>
    </reaction>
</comment>
<evidence type="ECO:0000256" key="8">
    <source>
        <dbReference type="ARBA" id="ARBA00029986"/>
    </source>
</evidence>
<dbReference type="SUPFAM" id="SSF102735">
    <property type="entry name" value="Trigger factor ribosome-binding domain"/>
    <property type="match status" value="1"/>
</dbReference>
<accession>S4W4I1</accession>
<dbReference type="Gene3D" id="3.10.50.40">
    <property type="match status" value="1"/>
</dbReference>
<dbReference type="Gene3D" id="3.30.70.1050">
    <property type="entry name" value="Trigger factor ribosome-binding domain"/>
    <property type="match status" value="1"/>
</dbReference>
<keyword evidence="7 9" id="KW-0413">Isomerase</keyword>
<feature type="domain" description="Trigger factor ribosome-binding bacterial" evidence="10">
    <location>
        <begin position="1"/>
        <end position="145"/>
    </location>
</feature>
<keyword evidence="9" id="KW-0131">Cell cycle</keyword>
<dbReference type="GO" id="GO:0051083">
    <property type="term" value="P:'de novo' cotranslational protein folding"/>
    <property type="evidence" value="ECO:0007669"/>
    <property type="project" value="TreeGrafter"/>
</dbReference>
<dbReference type="PIRSF" id="PIRSF003095">
    <property type="entry name" value="Trigger_factor"/>
    <property type="match status" value="1"/>
</dbReference>
<dbReference type="InterPro" id="IPR027304">
    <property type="entry name" value="Trigger_fact/SurA_dom_sf"/>
</dbReference>
<feature type="domain" description="Trigger factor C-terminal" evidence="11">
    <location>
        <begin position="259"/>
        <end position="408"/>
    </location>
</feature>
<comment type="domain">
    <text evidence="9">Consists of 3 domains; the N-terminus binds the ribosome, the middle domain has PPIase activity, while the C-terminus has intrinsic chaperone activity on its own.</text>
</comment>
<comment type="similarity">
    <text evidence="2 9">Belongs to the FKBP-type PPIase family. Tig subfamily.</text>
</comment>
<evidence type="ECO:0000256" key="3">
    <source>
        <dbReference type="ARBA" id="ARBA00013194"/>
    </source>
</evidence>
<evidence type="ECO:0000259" key="11">
    <source>
        <dbReference type="Pfam" id="PF05698"/>
    </source>
</evidence>
<dbReference type="Gene3D" id="1.10.3120.10">
    <property type="entry name" value="Trigger factor, C-terminal domain"/>
    <property type="match status" value="1"/>
</dbReference>
<dbReference type="InterPro" id="IPR046357">
    <property type="entry name" value="PPIase_dom_sf"/>
</dbReference>